<dbReference type="NCBIfam" id="TIGR01720">
    <property type="entry name" value="NRPS-para261"/>
    <property type="match status" value="1"/>
</dbReference>
<dbReference type="InterPro" id="IPR000873">
    <property type="entry name" value="AMP-dep_synth/lig_dom"/>
</dbReference>
<dbReference type="EMBL" id="QJUP01000056">
    <property type="protein sequence ID" value="TBU87322.1"/>
    <property type="molecule type" value="Genomic_DNA"/>
</dbReference>
<evidence type="ECO:0000259" key="1">
    <source>
        <dbReference type="Pfam" id="PF00501"/>
    </source>
</evidence>
<accession>A0A4Q9QWD5</accession>
<dbReference type="CDD" id="cd19543">
    <property type="entry name" value="DCL_NRPS"/>
    <property type="match status" value="1"/>
</dbReference>
<reference evidence="3 4" key="1">
    <citation type="submission" date="2018-06" db="EMBL/GenBank/DDBJ databases">
        <title>Three novel Pseudomonas species isolated from symptomatic oak.</title>
        <authorList>
            <person name="Bueno-Gonzalez V."/>
            <person name="Brady C."/>
        </authorList>
    </citation>
    <scope>NUCLEOTIDE SEQUENCE [LARGE SCALE GENOMIC DNA]</scope>
    <source>
        <strain evidence="3 4">P17C</strain>
    </source>
</reference>
<dbReference type="Pfam" id="PF00668">
    <property type="entry name" value="Condensation"/>
    <property type="match status" value="2"/>
</dbReference>
<dbReference type="PANTHER" id="PTHR45398:SF1">
    <property type="entry name" value="ENZYME, PUTATIVE (JCVI)-RELATED"/>
    <property type="match status" value="1"/>
</dbReference>
<protein>
    <submittedName>
        <fullName evidence="3">Non-ribosomal peptide synthetase</fullName>
    </submittedName>
</protein>
<dbReference type="PROSITE" id="PS00455">
    <property type="entry name" value="AMP_BINDING"/>
    <property type="match status" value="1"/>
</dbReference>
<feature type="non-terminal residue" evidence="3">
    <location>
        <position position="1"/>
    </location>
</feature>
<sequence>PEKGIGFGALCYLGNEQAKRALAALPLPRITFNYLGQFDSSFAQEQEEEESAFLVPALERPGASQSGRAPLSNWLNINGRVYGDELSLNWSFSKEMFKEETIQHLANDYAEELKALIEHCIAKNSAGLTPSDVPLSKLIQEQLDLLPIAANEIEDIYPLSPMQQGMLFHTLYAQGGGDYINQMRVDVNGLDVERFQQAWQAVVDRHNVLRASFITQFEQPLQVIRKHVEIPFISLDWRTQPDLQVSLDTWAEADRQRGFDLLNDPLLRLAVIRTGENDHHLIYTSHHILMDGWSSSQLLGEVLQAYAGVQANLQVGRYRDYIEWLKGQDKAQDETFWRSQFGEQQEPTSLAQAIRQSKADLGTGYGNHYQILDHAQTQRLSEFARQQRVTANTLLQASWLLLLQRYTGQDTVTFGATVAGRPAELKGVEQQLGLFINTLPVIASPKPEQSVAQWLEQVQAQNLALREHEHTPLYEVQRWAGLGGEALFDNILVFENYPISETLQQGAPDGLSFSTVVNQEQTNYPLTLVIGLGDTLSIHYSYDREYFGDDCVAQLSQHFSKLIEAITQRPQQALGELRLLDEEDYQRIVHEWNRAQTSYPSDGCIHELIEEQIRRTPDAVAVVFEDRQLTYAELNRQANRLAHRLIELGVGPDVLVGIAVERSFEMVVGLLAILKAGGAYVPLDPEYPQDRLAYMIEDSGIQLLLSQSHLQEQLPIPSHVQTLVLDQGNELLRGHSETNLSNLTRPENLAYVIYTSGSTGKPKGTLLPHHNVMRLFRATQDWYQFDACDVWSVFHSYAFDFSVWELF</sequence>
<dbReference type="Proteomes" id="UP000292639">
    <property type="component" value="Unassembled WGS sequence"/>
</dbReference>
<feature type="non-terminal residue" evidence="3">
    <location>
        <position position="807"/>
    </location>
</feature>
<dbReference type="InterPro" id="IPR023213">
    <property type="entry name" value="CAT-like_dom_sf"/>
</dbReference>
<dbReference type="SUPFAM" id="SSF52777">
    <property type="entry name" value="CoA-dependent acyltransferases"/>
    <property type="match status" value="3"/>
</dbReference>
<comment type="caution">
    <text evidence="3">The sequence shown here is derived from an EMBL/GenBank/DDBJ whole genome shotgun (WGS) entry which is preliminary data.</text>
</comment>
<proteinExistence type="predicted"/>
<dbReference type="InterPro" id="IPR010060">
    <property type="entry name" value="NRPS_synth"/>
</dbReference>
<name>A0A4Q9QWD5_9GAMM</name>
<evidence type="ECO:0000259" key="2">
    <source>
        <dbReference type="Pfam" id="PF00668"/>
    </source>
</evidence>
<dbReference type="AlphaFoldDB" id="A0A4Q9QWD5"/>
<dbReference type="InterPro" id="IPR001242">
    <property type="entry name" value="Condensation_dom"/>
</dbReference>
<dbReference type="RefSeq" id="WP_165491668.1">
    <property type="nucleotide sequence ID" value="NZ_QJUO01000068.1"/>
</dbReference>
<dbReference type="InterPro" id="IPR020845">
    <property type="entry name" value="AMP-binding_CS"/>
</dbReference>
<keyword evidence="4" id="KW-1185">Reference proteome</keyword>
<dbReference type="Pfam" id="PF00501">
    <property type="entry name" value="AMP-binding"/>
    <property type="match status" value="1"/>
</dbReference>
<feature type="domain" description="AMP-dependent synthetase/ligase" evidence="1">
    <location>
        <begin position="610"/>
        <end position="807"/>
    </location>
</feature>
<feature type="domain" description="Condensation" evidence="2">
    <location>
        <begin position="2"/>
        <end position="132"/>
    </location>
</feature>
<dbReference type="Gene3D" id="3.30.559.10">
    <property type="entry name" value="Chloramphenicol acetyltransferase-like domain"/>
    <property type="match status" value="1"/>
</dbReference>
<dbReference type="GO" id="GO:0003824">
    <property type="term" value="F:catalytic activity"/>
    <property type="evidence" value="ECO:0007669"/>
    <property type="project" value="InterPro"/>
</dbReference>
<gene>
    <name evidence="3" type="ORF">DNJ96_19045</name>
</gene>
<dbReference type="Gene3D" id="3.30.559.30">
    <property type="entry name" value="Nonribosomal peptide synthetase, condensation domain"/>
    <property type="match status" value="2"/>
</dbReference>
<evidence type="ECO:0000313" key="3">
    <source>
        <dbReference type="EMBL" id="TBU87322.1"/>
    </source>
</evidence>
<dbReference type="PANTHER" id="PTHR45398">
    <property type="match status" value="1"/>
</dbReference>
<organism evidence="3 4">
    <name type="scientific">Stutzerimonas kirkiae</name>
    <dbReference type="NCBI Taxonomy" id="2211392"/>
    <lineage>
        <taxon>Bacteria</taxon>
        <taxon>Pseudomonadati</taxon>
        <taxon>Pseudomonadota</taxon>
        <taxon>Gammaproteobacteria</taxon>
        <taxon>Pseudomonadales</taxon>
        <taxon>Pseudomonadaceae</taxon>
        <taxon>Stutzerimonas</taxon>
    </lineage>
</organism>
<feature type="domain" description="Condensation" evidence="2">
    <location>
        <begin position="154"/>
        <end position="588"/>
    </location>
</feature>
<dbReference type="SUPFAM" id="SSF56801">
    <property type="entry name" value="Acetyl-CoA synthetase-like"/>
    <property type="match status" value="1"/>
</dbReference>
<dbReference type="FunFam" id="3.40.50.980:FF:000001">
    <property type="entry name" value="Non-ribosomal peptide synthetase"/>
    <property type="match status" value="1"/>
</dbReference>
<dbReference type="Gene3D" id="3.40.50.980">
    <property type="match status" value="2"/>
</dbReference>
<evidence type="ECO:0000313" key="4">
    <source>
        <dbReference type="Proteomes" id="UP000292639"/>
    </source>
</evidence>